<dbReference type="AlphaFoldDB" id="A0A7W8HG54"/>
<name>A0A7W8HG54_9BURK</name>
<proteinExistence type="predicted"/>
<comment type="caution">
    <text evidence="2">The sequence shown here is derived from an EMBL/GenBank/DDBJ whole genome shotgun (WGS) entry which is preliminary data.</text>
</comment>
<gene>
    <name evidence="2" type="ORF">HNQ70_001333</name>
</gene>
<dbReference type="InterPro" id="IPR025484">
    <property type="entry name" value="DUF4376"/>
</dbReference>
<dbReference type="EMBL" id="JACHGB010000003">
    <property type="protein sequence ID" value="MBB5271323.1"/>
    <property type="molecule type" value="Genomic_DNA"/>
</dbReference>
<protein>
    <recommendedName>
        <fullName evidence="1">DUF4376 domain-containing protein</fullName>
    </recommendedName>
</protein>
<evidence type="ECO:0000313" key="2">
    <source>
        <dbReference type="EMBL" id="MBB5271323.1"/>
    </source>
</evidence>
<organism evidence="2 3">
    <name type="scientific">Quisquiliibacterium transsilvanicum</name>
    <dbReference type="NCBI Taxonomy" id="1549638"/>
    <lineage>
        <taxon>Bacteria</taxon>
        <taxon>Pseudomonadati</taxon>
        <taxon>Pseudomonadota</taxon>
        <taxon>Betaproteobacteria</taxon>
        <taxon>Burkholderiales</taxon>
        <taxon>Burkholderiaceae</taxon>
        <taxon>Quisquiliibacterium</taxon>
    </lineage>
</organism>
<accession>A0A7W8HG54</accession>
<evidence type="ECO:0000313" key="3">
    <source>
        <dbReference type="Proteomes" id="UP000532440"/>
    </source>
</evidence>
<dbReference type="Proteomes" id="UP000532440">
    <property type="component" value="Unassembled WGS sequence"/>
</dbReference>
<evidence type="ECO:0000259" key="1">
    <source>
        <dbReference type="Pfam" id="PF14301"/>
    </source>
</evidence>
<dbReference type="Pfam" id="PF14301">
    <property type="entry name" value="DUF4376"/>
    <property type="match status" value="1"/>
</dbReference>
<feature type="domain" description="DUF4376" evidence="1">
    <location>
        <begin position="82"/>
        <end position="188"/>
    </location>
</feature>
<sequence length="192" mass="21016">MDYYLIQNGGDRTVIRSDAPVPGANVIPDELVHAVFDCMDAGIPFRLVDGQLELASDLRPSRHATYDWERRAWVDARTLGEMKAQKWAEVRATRDAKEFGGFTWDGSIFDSDAMSQSRIMGAAQLAQLDPGFQIDWTLADNTVRSLSAVDMLAVGVALGAHVAAQHATARELRAQIHAAADHQAVEAVAWPD</sequence>
<keyword evidence="3" id="KW-1185">Reference proteome</keyword>
<reference evidence="2 3" key="1">
    <citation type="submission" date="2020-08" db="EMBL/GenBank/DDBJ databases">
        <title>Genomic Encyclopedia of Type Strains, Phase IV (KMG-IV): sequencing the most valuable type-strain genomes for metagenomic binning, comparative biology and taxonomic classification.</title>
        <authorList>
            <person name="Goeker M."/>
        </authorList>
    </citation>
    <scope>NUCLEOTIDE SEQUENCE [LARGE SCALE GENOMIC DNA]</scope>
    <source>
        <strain evidence="2 3">DSM 29781</strain>
    </source>
</reference>
<dbReference type="RefSeq" id="WP_183965602.1">
    <property type="nucleotide sequence ID" value="NZ_BAABEW010000001.1"/>
</dbReference>